<sequence length="210" mass="23276">MNSTRAEAQPCLPLRAPLGYGPTRSRLRWGGVAVGRVGCAYAPAERQQTLQPLSTPANHVRYEPPKRLTFYSTVNDVYSACFSCHDAGSDAESFQRPESLQGAQIYIPFRALWPNRRRVQSHDRPSEFVGEWRTPRPCHSTAICRSSLSWRRRGPGRADAERTLCVWPKAYTGAKPASRACSAHCARLRKRPVGLLARRAICGLPSGGST</sequence>
<keyword evidence="2" id="KW-1185">Reference proteome</keyword>
<evidence type="ECO:0008006" key="3">
    <source>
        <dbReference type="Google" id="ProtNLM"/>
    </source>
</evidence>
<comment type="caution">
    <text evidence="1">The sequence shown here is derived from an EMBL/GenBank/DDBJ whole genome shotgun (WGS) entry which is preliminary data.</text>
</comment>
<reference evidence="1 2" key="1">
    <citation type="journal article" date="2022" name="G3 (Bethesda)">
        <title>Enemy or ally: a genomic approach to elucidate the lifestyle of Phyllosticta citrichinaensis.</title>
        <authorList>
            <person name="Buijs V.A."/>
            <person name="Groenewald J.Z."/>
            <person name="Haridas S."/>
            <person name="LaButti K.M."/>
            <person name="Lipzen A."/>
            <person name="Martin F.M."/>
            <person name="Barry K."/>
            <person name="Grigoriev I.V."/>
            <person name="Crous P.W."/>
            <person name="Seidl M.F."/>
        </authorList>
    </citation>
    <scope>NUCLEOTIDE SEQUENCE [LARGE SCALE GENOMIC DNA]</scope>
    <source>
        <strain evidence="1 2">CBS 129764</strain>
    </source>
</reference>
<proteinExistence type="predicted"/>
<evidence type="ECO:0000313" key="2">
    <source>
        <dbReference type="Proteomes" id="UP001456524"/>
    </source>
</evidence>
<dbReference type="Proteomes" id="UP001456524">
    <property type="component" value="Unassembled WGS sequence"/>
</dbReference>
<gene>
    <name evidence="1" type="ORF">IWX90DRAFT_415550</name>
</gene>
<evidence type="ECO:0000313" key="1">
    <source>
        <dbReference type="EMBL" id="KAK8163713.1"/>
    </source>
</evidence>
<accession>A0ABR1XPX9</accession>
<dbReference type="EMBL" id="JBBWUH010000006">
    <property type="protein sequence ID" value="KAK8163713.1"/>
    <property type="molecule type" value="Genomic_DNA"/>
</dbReference>
<protein>
    <recommendedName>
        <fullName evidence="3">Doubled CXXCH motif domain-containing protein</fullName>
    </recommendedName>
</protein>
<organism evidence="1 2">
    <name type="scientific">Phyllosticta citrichinensis</name>
    <dbReference type="NCBI Taxonomy" id="1130410"/>
    <lineage>
        <taxon>Eukaryota</taxon>
        <taxon>Fungi</taxon>
        <taxon>Dikarya</taxon>
        <taxon>Ascomycota</taxon>
        <taxon>Pezizomycotina</taxon>
        <taxon>Dothideomycetes</taxon>
        <taxon>Dothideomycetes incertae sedis</taxon>
        <taxon>Botryosphaeriales</taxon>
        <taxon>Phyllostictaceae</taxon>
        <taxon>Phyllosticta</taxon>
    </lineage>
</organism>
<name>A0ABR1XPX9_9PEZI</name>